<evidence type="ECO:0000313" key="2">
    <source>
        <dbReference type="EMBL" id="ANE45267.1"/>
    </source>
</evidence>
<organism evidence="2 3">
    <name type="scientific">Paenibacillus swuensis</name>
    <dbReference type="NCBI Taxonomy" id="1178515"/>
    <lineage>
        <taxon>Bacteria</taxon>
        <taxon>Bacillati</taxon>
        <taxon>Bacillota</taxon>
        <taxon>Bacilli</taxon>
        <taxon>Bacillales</taxon>
        <taxon>Paenibacillaceae</taxon>
        <taxon>Paenibacillus</taxon>
    </lineage>
</organism>
<protein>
    <submittedName>
        <fullName evidence="2">Uncharacterized protein</fullName>
    </submittedName>
</protein>
<dbReference type="PATRIC" id="fig|1178515.4.peg.332"/>
<name>A0A172TEE7_9BACL</name>
<accession>A0A172TEE7</accession>
<evidence type="ECO:0000256" key="1">
    <source>
        <dbReference type="SAM" id="Phobius"/>
    </source>
</evidence>
<dbReference type="RefSeq" id="WP_068603693.1">
    <property type="nucleotide sequence ID" value="NZ_CP011388.1"/>
</dbReference>
<dbReference type="Proteomes" id="UP000076927">
    <property type="component" value="Chromosome"/>
</dbReference>
<evidence type="ECO:0000313" key="3">
    <source>
        <dbReference type="Proteomes" id="UP000076927"/>
    </source>
</evidence>
<gene>
    <name evidence="2" type="ORF">SY83_01775</name>
</gene>
<reference evidence="2 3" key="1">
    <citation type="submission" date="2015-01" db="EMBL/GenBank/DDBJ databases">
        <title>Paenibacillus swuensis/DY6/whole genome sequencing.</title>
        <authorList>
            <person name="Kim M.K."/>
            <person name="Srinivasan S."/>
            <person name="Lee J.-J."/>
        </authorList>
    </citation>
    <scope>NUCLEOTIDE SEQUENCE [LARGE SCALE GENOMIC DNA]</scope>
    <source>
        <strain evidence="2 3">DY6</strain>
    </source>
</reference>
<keyword evidence="1" id="KW-0812">Transmembrane</keyword>
<feature type="transmembrane region" description="Helical" evidence="1">
    <location>
        <begin position="41"/>
        <end position="65"/>
    </location>
</feature>
<keyword evidence="3" id="KW-1185">Reference proteome</keyword>
<dbReference type="STRING" id="1178515.SY83_01775"/>
<dbReference type="KEGG" id="pswu:SY83_01775"/>
<dbReference type="EMBL" id="CP011388">
    <property type="protein sequence ID" value="ANE45267.1"/>
    <property type="molecule type" value="Genomic_DNA"/>
</dbReference>
<sequence length="68" mass="7731">MELITGGILISSVMVHAMWKVMNRLYKGFKYRQISEIIKGVLAFGLPTLFVGIAYEIAYVLYITFKPS</sequence>
<keyword evidence="1" id="KW-1133">Transmembrane helix</keyword>
<proteinExistence type="predicted"/>
<dbReference type="AlphaFoldDB" id="A0A172TEE7"/>
<keyword evidence="1" id="KW-0472">Membrane</keyword>